<sequence>MAATYLDSSAIIKLVVRESESAALRQYLRRRRPLVSSALARTEVVRALLPAGEKAVAAGRKVLKRIDVVRISNGILDDAATLRPDEVRSLDAIHLATASQLGEDLGALVTYDERMAEAAKQSGHRVVMPR</sequence>
<dbReference type="HAMAP" id="MF_00265">
    <property type="entry name" value="VapC_Nob1"/>
    <property type="match status" value="1"/>
</dbReference>
<evidence type="ECO:0000313" key="8">
    <source>
        <dbReference type="EMBL" id="RAW15600.1"/>
    </source>
</evidence>
<keyword evidence="5 6" id="KW-0460">Magnesium</keyword>
<evidence type="ECO:0000256" key="1">
    <source>
        <dbReference type="ARBA" id="ARBA00022649"/>
    </source>
</evidence>
<dbReference type="Gene3D" id="3.40.50.1010">
    <property type="entry name" value="5'-nuclease"/>
    <property type="match status" value="1"/>
</dbReference>
<dbReference type="InterPro" id="IPR022907">
    <property type="entry name" value="VapC_family"/>
</dbReference>
<keyword evidence="1 6" id="KW-1277">Toxin-antitoxin system</keyword>
<dbReference type="AlphaFoldDB" id="A0A329QT59"/>
<feature type="binding site" evidence="6">
    <location>
        <position position="91"/>
    </location>
    <ligand>
        <name>Mg(2+)</name>
        <dbReference type="ChEBI" id="CHEBI:18420"/>
    </ligand>
</feature>
<dbReference type="Pfam" id="PF01850">
    <property type="entry name" value="PIN"/>
    <property type="match status" value="1"/>
</dbReference>
<dbReference type="InterPro" id="IPR029060">
    <property type="entry name" value="PIN-like_dom_sf"/>
</dbReference>
<evidence type="ECO:0000256" key="3">
    <source>
        <dbReference type="ARBA" id="ARBA00022723"/>
    </source>
</evidence>
<keyword evidence="2 6" id="KW-0540">Nuclease</keyword>
<evidence type="ECO:0000256" key="5">
    <source>
        <dbReference type="ARBA" id="ARBA00022842"/>
    </source>
</evidence>
<feature type="binding site" evidence="6">
    <location>
        <position position="7"/>
    </location>
    <ligand>
        <name>Mg(2+)</name>
        <dbReference type="ChEBI" id="CHEBI:18420"/>
    </ligand>
</feature>
<dbReference type="GO" id="GO:0000287">
    <property type="term" value="F:magnesium ion binding"/>
    <property type="evidence" value="ECO:0007669"/>
    <property type="project" value="UniProtKB-UniRule"/>
</dbReference>
<dbReference type="SUPFAM" id="SSF88723">
    <property type="entry name" value="PIN domain-like"/>
    <property type="match status" value="1"/>
</dbReference>
<dbReference type="EMBL" id="QMIG01000005">
    <property type="protein sequence ID" value="RAW15600.1"/>
    <property type="molecule type" value="Genomic_DNA"/>
</dbReference>
<protein>
    <recommendedName>
        <fullName evidence="6">Ribonuclease VapC</fullName>
        <shortName evidence="6">RNase VapC</shortName>
        <ecNumber evidence="6">3.1.-.-</ecNumber>
    </recommendedName>
    <alternativeName>
        <fullName evidence="6">Toxin VapC</fullName>
    </alternativeName>
</protein>
<reference evidence="8 9" key="1">
    <citation type="submission" date="2018-06" db="EMBL/GenBank/DDBJ databases">
        <title>Phytoactinopolyspora halophila sp. nov., a novel halophilic actinomycete isolated from a saline soil in China.</title>
        <authorList>
            <person name="Tang S.-K."/>
        </authorList>
    </citation>
    <scope>NUCLEOTIDE SEQUENCE [LARGE SCALE GENOMIC DNA]</scope>
    <source>
        <strain evidence="8 9">YIM 96934</strain>
    </source>
</reference>
<proteinExistence type="inferred from homology"/>
<comment type="cofactor">
    <cofactor evidence="6">
        <name>Mg(2+)</name>
        <dbReference type="ChEBI" id="CHEBI:18420"/>
    </cofactor>
</comment>
<gene>
    <name evidence="6" type="primary">vapC</name>
    <name evidence="8" type="ORF">DPM12_08080</name>
</gene>
<keyword evidence="6" id="KW-0800">Toxin</keyword>
<name>A0A329QT59_9ACTN</name>
<evidence type="ECO:0000256" key="4">
    <source>
        <dbReference type="ARBA" id="ARBA00022801"/>
    </source>
</evidence>
<evidence type="ECO:0000256" key="6">
    <source>
        <dbReference type="HAMAP-Rule" id="MF_00265"/>
    </source>
</evidence>
<accession>A0A329QT59</accession>
<comment type="function">
    <text evidence="6">Toxic component of a toxin-antitoxin (TA) system. An RNase.</text>
</comment>
<evidence type="ECO:0000313" key="9">
    <source>
        <dbReference type="Proteomes" id="UP000250462"/>
    </source>
</evidence>
<dbReference type="GO" id="GO:0016787">
    <property type="term" value="F:hydrolase activity"/>
    <property type="evidence" value="ECO:0007669"/>
    <property type="project" value="UniProtKB-KW"/>
</dbReference>
<dbReference type="GO" id="GO:0090729">
    <property type="term" value="F:toxin activity"/>
    <property type="evidence" value="ECO:0007669"/>
    <property type="project" value="UniProtKB-KW"/>
</dbReference>
<dbReference type="EC" id="3.1.-.-" evidence="6"/>
<organism evidence="8 9">
    <name type="scientific">Phytoactinopolyspora halophila</name>
    <dbReference type="NCBI Taxonomy" id="1981511"/>
    <lineage>
        <taxon>Bacteria</taxon>
        <taxon>Bacillati</taxon>
        <taxon>Actinomycetota</taxon>
        <taxon>Actinomycetes</taxon>
        <taxon>Jiangellales</taxon>
        <taxon>Jiangellaceae</taxon>
        <taxon>Phytoactinopolyspora</taxon>
    </lineage>
</organism>
<evidence type="ECO:0000259" key="7">
    <source>
        <dbReference type="Pfam" id="PF01850"/>
    </source>
</evidence>
<keyword evidence="3 6" id="KW-0479">Metal-binding</keyword>
<evidence type="ECO:0000256" key="2">
    <source>
        <dbReference type="ARBA" id="ARBA00022722"/>
    </source>
</evidence>
<comment type="similarity">
    <text evidence="6">Belongs to the PINc/VapC protein family.</text>
</comment>
<dbReference type="Proteomes" id="UP000250462">
    <property type="component" value="Unassembled WGS sequence"/>
</dbReference>
<dbReference type="OrthoDB" id="4750219at2"/>
<comment type="caution">
    <text evidence="8">The sequence shown here is derived from an EMBL/GenBank/DDBJ whole genome shotgun (WGS) entry which is preliminary data.</text>
</comment>
<feature type="domain" description="PIN" evidence="7">
    <location>
        <begin position="5"/>
        <end position="120"/>
    </location>
</feature>
<dbReference type="GO" id="GO:0004540">
    <property type="term" value="F:RNA nuclease activity"/>
    <property type="evidence" value="ECO:0007669"/>
    <property type="project" value="InterPro"/>
</dbReference>
<keyword evidence="4 6" id="KW-0378">Hydrolase</keyword>
<dbReference type="RefSeq" id="WP_112257801.1">
    <property type="nucleotide sequence ID" value="NZ_QMIG01000005.1"/>
</dbReference>
<keyword evidence="9" id="KW-1185">Reference proteome</keyword>
<dbReference type="InterPro" id="IPR002716">
    <property type="entry name" value="PIN_dom"/>
</dbReference>
<dbReference type="CDD" id="cd09874">
    <property type="entry name" value="PIN_MT3492-like"/>
    <property type="match status" value="1"/>
</dbReference>